<dbReference type="EMBL" id="VSRR010003257">
    <property type="protein sequence ID" value="MPC35360.1"/>
    <property type="molecule type" value="Genomic_DNA"/>
</dbReference>
<organism evidence="1 2">
    <name type="scientific">Portunus trituberculatus</name>
    <name type="common">Swimming crab</name>
    <name type="synonym">Neptunus trituberculatus</name>
    <dbReference type="NCBI Taxonomy" id="210409"/>
    <lineage>
        <taxon>Eukaryota</taxon>
        <taxon>Metazoa</taxon>
        <taxon>Ecdysozoa</taxon>
        <taxon>Arthropoda</taxon>
        <taxon>Crustacea</taxon>
        <taxon>Multicrustacea</taxon>
        <taxon>Malacostraca</taxon>
        <taxon>Eumalacostraca</taxon>
        <taxon>Eucarida</taxon>
        <taxon>Decapoda</taxon>
        <taxon>Pleocyemata</taxon>
        <taxon>Brachyura</taxon>
        <taxon>Eubrachyura</taxon>
        <taxon>Portunoidea</taxon>
        <taxon>Portunidae</taxon>
        <taxon>Portuninae</taxon>
        <taxon>Portunus</taxon>
    </lineage>
</organism>
<accession>A0A5B7ELD2</accession>
<evidence type="ECO:0000313" key="1">
    <source>
        <dbReference type="EMBL" id="MPC35360.1"/>
    </source>
</evidence>
<sequence>MCAKVQPEVFLGSKSRARNGRRRGGSGRFSVAPSALIRLGPRFPPPTLPYPPCHAAIHSSEMEGGDKEARVILKCHSFMHDTFHSQEGDPPIKYEMLIK</sequence>
<name>A0A5B7ELD2_PORTR</name>
<protein>
    <submittedName>
        <fullName evidence="1">Uncharacterized protein</fullName>
    </submittedName>
</protein>
<comment type="caution">
    <text evidence="1">The sequence shown here is derived from an EMBL/GenBank/DDBJ whole genome shotgun (WGS) entry which is preliminary data.</text>
</comment>
<reference evidence="1 2" key="1">
    <citation type="submission" date="2019-05" db="EMBL/GenBank/DDBJ databases">
        <title>Another draft genome of Portunus trituberculatus and its Hox gene families provides insights of decapod evolution.</title>
        <authorList>
            <person name="Jeong J.-H."/>
            <person name="Song I."/>
            <person name="Kim S."/>
            <person name="Choi T."/>
            <person name="Kim D."/>
            <person name="Ryu S."/>
            <person name="Kim W."/>
        </authorList>
    </citation>
    <scope>NUCLEOTIDE SEQUENCE [LARGE SCALE GENOMIC DNA]</scope>
    <source>
        <tissue evidence="1">Muscle</tissue>
    </source>
</reference>
<keyword evidence="2" id="KW-1185">Reference proteome</keyword>
<evidence type="ECO:0000313" key="2">
    <source>
        <dbReference type="Proteomes" id="UP000324222"/>
    </source>
</evidence>
<dbReference type="AlphaFoldDB" id="A0A5B7ELD2"/>
<gene>
    <name evidence="1" type="ORF">E2C01_028782</name>
</gene>
<dbReference type="Proteomes" id="UP000324222">
    <property type="component" value="Unassembled WGS sequence"/>
</dbReference>
<proteinExistence type="predicted"/>